<evidence type="ECO:0000313" key="3">
    <source>
        <dbReference type="Proteomes" id="UP000728032"/>
    </source>
</evidence>
<name>A0A7R9QN34_9ACAR</name>
<dbReference type="EMBL" id="OC920008">
    <property type="protein sequence ID" value="CAD7652128.1"/>
    <property type="molecule type" value="Genomic_DNA"/>
</dbReference>
<reference evidence="2" key="1">
    <citation type="submission" date="2020-11" db="EMBL/GenBank/DDBJ databases">
        <authorList>
            <person name="Tran Van P."/>
        </authorList>
    </citation>
    <scope>NUCLEOTIDE SEQUENCE</scope>
</reference>
<protein>
    <submittedName>
        <fullName evidence="2">Uncharacterized protein</fullName>
    </submittedName>
</protein>
<feature type="chain" id="PRO_5035593240" evidence="1">
    <location>
        <begin position="22"/>
        <end position="203"/>
    </location>
</feature>
<proteinExistence type="predicted"/>
<evidence type="ECO:0000256" key="1">
    <source>
        <dbReference type="SAM" id="SignalP"/>
    </source>
</evidence>
<dbReference type="OrthoDB" id="10317808at2759"/>
<feature type="non-terminal residue" evidence="2">
    <location>
        <position position="1"/>
    </location>
</feature>
<evidence type="ECO:0000313" key="2">
    <source>
        <dbReference type="EMBL" id="CAD7652128.1"/>
    </source>
</evidence>
<gene>
    <name evidence="2" type="ORF">ONB1V03_LOCUS8794</name>
</gene>
<dbReference type="EMBL" id="CAJPVJ010005183">
    <property type="protein sequence ID" value="CAG2169315.1"/>
    <property type="molecule type" value="Genomic_DNA"/>
</dbReference>
<dbReference type="Proteomes" id="UP000728032">
    <property type="component" value="Unassembled WGS sequence"/>
</dbReference>
<dbReference type="AlphaFoldDB" id="A0A7R9QN34"/>
<feature type="signal peptide" evidence="1">
    <location>
        <begin position="1"/>
        <end position="21"/>
    </location>
</feature>
<keyword evidence="1" id="KW-0732">Signal</keyword>
<accession>A0A7R9QN34</accession>
<organism evidence="2">
    <name type="scientific">Oppiella nova</name>
    <dbReference type="NCBI Taxonomy" id="334625"/>
    <lineage>
        <taxon>Eukaryota</taxon>
        <taxon>Metazoa</taxon>
        <taxon>Ecdysozoa</taxon>
        <taxon>Arthropoda</taxon>
        <taxon>Chelicerata</taxon>
        <taxon>Arachnida</taxon>
        <taxon>Acari</taxon>
        <taxon>Acariformes</taxon>
        <taxon>Sarcoptiformes</taxon>
        <taxon>Oribatida</taxon>
        <taxon>Brachypylina</taxon>
        <taxon>Oppioidea</taxon>
        <taxon>Oppiidae</taxon>
        <taxon>Oppiella</taxon>
    </lineage>
</organism>
<keyword evidence="3" id="KW-1185">Reference proteome</keyword>
<sequence length="203" mass="23419">MLRYVLLVLLSVFVKHGKCLSKTVSDQKRCQNKYRVLTQSKDEVLSAVGYSRNNTRADNFQKIRQICCWWIEYQTCAVKSVIDRCGEQAAILVNEEFYKTYTSSATSRVLTYRSCLPQDRTFTYPACFLDHSIDPNSLGINFDSNELDVEDDSRTKEIQNMFANKANETNHTDFNHNIEASIYNSNAIYAKLVPHLMALVFIR</sequence>